<proteinExistence type="predicted"/>
<reference evidence="3 4" key="1">
    <citation type="submission" date="2020-08" db="EMBL/GenBank/DDBJ databases">
        <title>Functional genomics of gut bacteria from endangered species of beetles.</title>
        <authorList>
            <person name="Carlos-Shanley C."/>
        </authorList>
    </citation>
    <scope>NUCLEOTIDE SEQUENCE [LARGE SCALE GENOMIC DNA]</scope>
    <source>
        <strain evidence="3 4">S00123</strain>
    </source>
</reference>
<feature type="domain" description="Glycosyl transferase family 1" evidence="1">
    <location>
        <begin position="205"/>
        <end position="349"/>
    </location>
</feature>
<dbReference type="Gene3D" id="3.40.50.2000">
    <property type="entry name" value="Glycogen Phosphorylase B"/>
    <property type="match status" value="2"/>
</dbReference>
<gene>
    <name evidence="3" type="ORF">HNP32_002010</name>
</gene>
<evidence type="ECO:0000313" key="4">
    <source>
        <dbReference type="Proteomes" id="UP000539957"/>
    </source>
</evidence>
<accession>A0A7W7IPT3</accession>
<dbReference type="PANTHER" id="PTHR12526">
    <property type="entry name" value="GLYCOSYLTRANSFERASE"/>
    <property type="match status" value="1"/>
</dbReference>
<dbReference type="Pfam" id="PF00534">
    <property type="entry name" value="Glycos_transf_1"/>
    <property type="match status" value="1"/>
</dbReference>
<name>A0A7W7IPT3_9CAUL</name>
<organism evidence="3 4">
    <name type="scientific">Brevundimonas bullata</name>
    <dbReference type="NCBI Taxonomy" id="13160"/>
    <lineage>
        <taxon>Bacteria</taxon>
        <taxon>Pseudomonadati</taxon>
        <taxon>Pseudomonadota</taxon>
        <taxon>Alphaproteobacteria</taxon>
        <taxon>Caulobacterales</taxon>
        <taxon>Caulobacteraceae</taxon>
        <taxon>Brevundimonas</taxon>
    </lineage>
</organism>
<dbReference type="CDD" id="cd03801">
    <property type="entry name" value="GT4_PimA-like"/>
    <property type="match status" value="1"/>
</dbReference>
<dbReference type="AlphaFoldDB" id="A0A7W7IPT3"/>
<dbReference type="RefSeq" id="WP_184269613.1">
    <property type="nucleotide sequence ID" value="NZ_JACHKY010000003.1"/>
</dbReference>
<dbReference type="Pfam" id="PF13439">
    <property type="entry name" value="Glyco_transf_4"/>
    <property type="match status" value="1"/>
</dbReference>
<evidence type="ECO:0000259" key="2">
    <source>
        <dbReference type="Pfam" id="PF13439"/>
    </source>
</evidence>
<sequence length="382" mass="41783">MRSLQLIKTTRGATWALRQVKILRELGVDVHVVLPDDDGLAPAYRAAGAHVHVLETDIARLKMPSTFLRARRAFRDLVAAVEPDVIHSHFVGTTLFMRAAMGRDGPVRIFQVPGPLHLENPVTRAVDIVSANARDRWIASCRFTKDVYLKAGIDIRRVGLSYYGLDLDRFRVSHPVDLRAQHQLSPETKIIGMVAYVYAPKRILGQTRGLKGHEDLIDAVALLIQQGRDLAVAFVGGPWNGAETYAAKLKEYAQRQLGNRAIFLGNRSDVANLYAGFNVAVHPSHSENLGGAVESLCLAVPTVATDVGGFPDIVIPGQTGWLASPRSPIDLARAIAHALDDPAFAKELAIQGASLVRHLLDVTRNAQEIASYYETFTRKGTA</sequence>
<feature type="domain" description="Glycosyltransferase subfamily 4-like N-terminal" evidence="2">
    <location>
        <begin position="16"/>
        <end position="169"/>
    </location>
</feature>
<protein>
    <submittedName>
        <fullName evidence="3">Glycosyltransferase involved in cell wall biosynthesis</fullName>
    </submittedName>
</protein>
<dbReference type="SUPFAM" id="SSF53756">
    <property type="entry name" value="UDP-Glycosyltransferase/glycogen phosphorylase"/>
    <property type="match status" value="1"/>
</dbReference>
<keyword evidence="3" id="KW-0808">Transferase</keyword>
<dbReference type="Proteomes" id="UP000539957">
    <property type="component" value="Unassembled WGS sequence"/>
</dbReference>
<dbReference type="InterPro" id="IPR028098">
    <property type="entry name" value="Glyco_trans_4-like_N"/>
</dbReference>
<keyword evidence="4" id="KW-1185">Reference proteome</keyword>
<evidence type="ECO:0000259" key="1">
    <source>
        <dbReference type="Pfam" id="PF00534"/>
    </source>
</evidence>
<dbReference type="EMBL" id="JACHKY010000003">
    <property type="protein sequence ID" value="MBB4798266.1"/>
    <property type="molecule type" value="Genomic_DNA"/>
</dbReference>
<evidence type="ECO:0000313" key="3">
    <source>
        <dbReference type="EMBL" id="MBB4798266.1"/>
    </source>
</evidence>
<comment type="caution">
    <text evidence="3">The sequence shown here is derived from an EMBL/GenBank/DDBJ whole genome shotgun (WGS) entry which is preliminary data.</text>
</comment>
<dbReference type="PANTHER" id="PTHR12526:SF636">
    <property type="entry name" value="BLL3647 PROTEIN"/>
    <property type="match status" value="1"/>
</dbReference>
<dbReference type="InterPro" id="IPR001296">
    <property type="entry name" value="Glyco_trans_1"/>
</dbReference>
<dbReference type="GO" id="GO:0016757">
    <property type="term" value="F:glycosyltransferase activity"/>
    <property type="evidence" value="ECO:0007669"/>
    <property type="project" value="InterPro"/>
</dbReference>